<dbReference type="SUPFAM" id="SSF54593">
    <property type="entry name" value="Glyoxalase/Bleomycin resistance protein/Dihydroxybiphenyl dioxygenase"/>
    <property type="match status" value="1"/>
</dbReference>
<name>A0ABX6YN38_9MICO</name>
<proteinExistence type="predicted"/>
<gene>
    <name evidence="2" type="ORF">HCR76_00695</name>
</gene>
<dbReference type="Proteomes" id="UP000662814">
    <property type="component" value="Chromosome"/>
</dbReference>
<evidence type="ECO:0000313" key="2">
    <source>
        <dbReference type="EMBL" id="QPZ40105.1"/>
    </source>
</evidence>
<reference evidence="2 3" key="1">
    <citation type="submission" date="2020-12" db="EMBL/GenBank/DDBJ databases">
        <title>Microbacterium sp. HY060.</title>
        <authorList>
            <person name="Zhou J."/>
        </authorList>
    </citation>
    <scope>NUCLEOTIDE SEQUENCE [LARGE SCALE GENOMIC DNA]</scope>
    <source>
        <strain evidence="2 3">HY60</strain>
    </source>
</reference>
<keyword evidence="3" id="KW-1185">Reference proteome</keyword>
<evidence type="ECO:0000313" key="3">
    <source>
        <dbReference type="Proteomes" id="UP000662814"/>
    </source>
</evidence>
<dbReference type="InterPro" id="IPR029068">
    <property type="entry name" value="Glyas_Bleomycin-R_OHBP_Dase"/>
</dbReference>
<sequence length="163" mass="17636">MSPVPEPGPNATPPEVYRGIYGMPMFVTIPTADLAASVDFWTRGLGFIDLFSVPGQLSHMRRWAFQDALLVAGEPAHDTPAMTVSFSCVLSEIDGIAQACEQLSPGCTIGPRAMPWPTIDLEVRTPENTRVIFSAARGVDPSSDEADNLRNEGYLVPDATEKE</sequence>
<accession>A0ABX6YN38</accession>
<organism evidence="2 3">
    <name type="scientific">Paramicrobacterium chengjingii</name>
    <dbReference type="NCBI Taxonomy" id="2769067"/>
    <lineage>
        <taxon>Bacteria</taxon>
        <taxon>Bacillati</taxon>
        <taxon>Actinomycetota</taxon>
        <taxon>Actinomycetes</taxon>
        <taxon>Micrococcales</taxon>
        <taxon>Microbacteriaceae</taxon>
        <taxon>Paramicrobacterium</taxon>
    </lineage>
</organism>
<dbReference type="Gene3D" id="3.10.180.10">
    <property type="entry name" value="2,3-Dihydroxybiphenyl 1,2-Dioxygenase, domain 1"/>
    <property type="match status" value="1"/>
</dbReference>
<feature type="region of interest" description="Disordered" evidence="1">
    <location>
        <begin position="139"/>
        <end position="163"/>
    </location>
</feature>
<protein>
    <submittedName>
        <fullName evidence="2">VOC family protein</fullName>
    </submittedName>
</protein>
<dbReference type="EMBL" id="CP061169">
    <property type="protein sequence ID" value="QPZ40105.1"/>
    <property type="molecule type" value="Genomic_DNA"/>
</dbReference>
<evidence type="ECO:0000256" key="1">
    <source>
        <dbReference type="SAM" id="MobiDB-lite"/>
    </source>
</evidence>